<evidence type="ECO:0000313" key="1">
    <source>
        <dbReference type="EMBL" id="ACB79527.1"/>
    </source>
</evidence>
<dbReference type="KEGG" id="mpo:Mpop_1360"/>
<proteinExistence type="predicted"/>
<organism evidence="1 2">
    <name type="scientific">Methylorubrum populi (strain ATCC BAA-705 / NCIMB 13946 / BJ001)</name>
    <name type="common">Methylobacterium populi</name>
    <dbReference type="NCBI Taxonomy" id="441620"/>
    <lineage>
        <taxon>Bacteria</taxon>
        <taxon>Pseudomonadati</taxon>
        <taxon>Pseudomonadota</taxon>
        <taxon>Alphaproteobacteria</taxon>
        <taxon>Hyphomicrobiales</taxon>
        <taxon>Methylobacteriaceae</taxon>
        <taxon>Methylorubrum</taxon>
    </lineage>
</organism>
<evidence type="ECO:0000313" key="2">
    <source>
        <dbReference type="Proteomes" id="UP000007136"/>
    </source>
</evidence>
<dbReference type="EMBL" id="CP001029">
    <property type="protein sequence ID" value="ACB79527.1"/>
    <property type="molecule type" value="Genomic_DNA"/>
</dbReference>
<accession>B1ZDI4</accession>
<name>B1ZDI4_METPB</name>
<dbReference type="HOGENOM" id="CLU_2220067_0_0_5"/>
<dbReference type="AlphaFoldDB" id="B1ZDI4"/>
<sequence length="106" mass="11317">MSTPDAELIALCLEHVAVVELINNGSLDDDEPACQAACERDSALCAAIARIRPETPLGLAHKARIVAQENGLGPYLDGRSVEPLKNDADLLLLALMSDLIQGRSLR</sequence>
<dbReference type="Proteomes" id="UP000007136">
    <property type="component" value="Chromosome"/>
</dbReference>
<dbReference type="OrthoDB" id="10012398at2"/>
<protein>
    <submittedName>
        <fullName evidence="1">Uncharacterized protein</fullName>
    </submittedName>
</protein>
<gene>
    <name evidence="1" type="ordered locus">Mpop_1360</name>
</gene>
<dbReference type="RefSeq" id="WP_012453275.1">
    <property type="nucleotide sequence ID" value="NC_010725.1"/>
</dbReference>
<reference evidence="1" key="1">
    <citation type="submission" date="2008-04" db="EMBL/GenBank/DDBJ databases">
        <title>Complete sequence of chromosome of Methylobacterium populi BJ001.</title>
        <authorList>
            <consortium name="US DOE Joint Genome Institute"/>
            <person name="Copeland A."/>
            <person name="Lucas S."/>
            <person name="Lapidus A."/>
            <person name="Glavina del Rio T."/>
            <person name="Dalin E."/>
            <person name="Tice H."/>
            <person name="Bruce D."/>
            <person name="Goodwin L."/>
            <person name="Pitluck S."/>
            <person name="Chertkov O."/>
            <person name="Brettin T."/>
            <person name="Detter J.C."/>
            <person name="Han C."/>
            <person name="Kuske C.R."/>
            <person name="Schmutz J."/>
            <person name="Larimer F."/>
            <person name="Land M."/>
            <person name="Hauser L."/>
            <person name="Kyrpides N."/>
            <person name="Mikhailova N."/>
            <person name="Marx C."/>
            <person name="Richardson P."/>
        </authorList>
    </citation>
    <scope>NUCLEOTIDE SEQUENCE [LARGE SCALE GENOMIC DNA]</scope>
    <source>
        <strain evidence="1">BJ001</strain>
    </source>
</reference>
<dbReference type="STRING" id="441620.Mpop_1360"/>